<dbReference type="EMBL" id="MDYQ01000009">
    <property type="protein sequence ID" value="PRP88566.1"/>
    <property type="molecule type" value="Genomic_DNA"/>
</dbReference>
<dbReference type="GO" id="GO:0006310">
    <property type="term" value="P:DNA recombination"/>
    <property type="evidence" value="ECO:0007669"/>
    <property type="project" value="UniProtKB-UniRule"/>
</dbReference>
<proteinExistence type="inferred from homology"/>
<gene>
    <name evidence="10" type="ORF">PROFUN_02977</name>
</gene>
<dbReference type="OrthoDB" id="361242at2759"/>
<dbReference type="AlphaFoldDB" id="A0A2P6NXA3"/>
<dbReference type="InParanoid" id="A0A2P6NXA3"/>
<evidence type="ECO:0000256" key="7">
    <source>
        <dbReference type="RuleBase" id="RU365071"/>
    </source>
</evidence>
<feature type="domain" description="Non-structural maintenance of chromosome element 4 C-terminal" evidence="9">
    <location>
        <begin position="253"/>
        <end position="340"/>
    </location>
</feature>
<dbReference type="STRING" id="1890364.A0A2P6NXA3"/>
<dbReference type="GO" id="GO:0006281">
    <property type="term" value="P:DNA repair"/>
    <property type="evidence" value="ECO:0007669"/>
    <property type="project" value="UniProtKB-UniRule"/>
</dbReference>
<evidence type="ECO:0000313" key="10">
    <source>
        <dbReference type="EMBL" id="PRP88566.1"/>
    </source>
</evidence>
<dbReference type="PANTHER" id="PTHR16140:SF0">
    <property type="entry name" value="NON-STRUCTURAL MAINTENANCE OF CHROMOSOMES ELEMENT 4"/>
    <property type="match status" value="1"/>
</dbReference>
<dbReference type="PANTHER" id="PTHR16140">
    <property type="entry name" value="NON-STRUCTURAL MAINTENANCE OF CHROMOSOMES ELEMENT 4"/>
    <property type="match status" value="1"/>
</dbReference>
<comment type="function">
    <text evidence="7">Component of the SMC5-SMC6 complex, that promotes sister chromatid alignment after DNA damage and facilitates double-stranded DNA breaks (DSBs) repair via homologous recombination between sister chromatids.</text>
</comment>
<evidence type="ECO:0000256" key="4">
    <source>
        <dbReference type="ARBA" id="ARBA00023172"/>
    </source>
</evidence>
<evidence type="ECO:0000256" key="2">
    <source>
        <dbReference type="ARBA" id="ARBA00008997"/>
    </source>
</evidence>
<comment type="subcellular location">
    <subcellularLocation>
        <location evidence="1 7">Nucleus</location>
    </subcellularLocation>
</comment>
<evidence type="ECO:0000313" key="11">
    <source>
        <dbReference type="Proteomes" id="UP000241769"/>
    </source>
</evidence>
<comment type="subunit">
    <text evidence="7">Component of the SMC5-SMC6 complex.</text>
</comment>
<keyword evidence="3 7" id="KW-0227">DNA damage</keyword>
<dbReference type="InterPro" id="IPR014854">
    <property type="entry name" value="Nse4_C"/>
</dbReference>
<accession>A0A2P6NXA3</accession>
<comment type="caution">
    <text evidence="10">The sequence shown here is derived from an EMBL/GenBank/DDBJ whole genome shotgun (WGS) entry which is preliminary data.</text>
</comment>
<keyword evidence="5 7" id="KW-0234">DNA repair</keyword>
<feature type="compositionally biased region" description="Low complexity" evidence="8">
    <location>
        <begin position="353"/>
        <end position="367"/>
    </location>
</feature>
<evidence type="ECO:0000256" key="6">
    <source>
        <dbReference type="ARBA" id="ARBA00023242"/>
    </source>
</evidence>
<sequence>MSMRQAARPRQQVAKGKQVESESSEEEELQSSAVVASEEDESAEQLEPLHEDTRESTAQRRQVTKKYRELIEKAMDERSSLIRPDSDRVGDYIATANRLFPLVTAPREAALDSKLFTIMANVGNEQASRLQAGVARRDPADFITKVKKHLVTQSQVVDDEEENSIEVFDWSKLGEKAIKWMYRAPTAHNMLGPLGTLPIERKERRKTVREKIAQQINPESIASNREKTQEEVEQDAQRRVKIIGAALQKQGKKVNYFRFLMDPSSFNRSVENVFHFAFLIKDGHASVTIEDDEPFVCFAQPPLPEDYNSGRGEKKQCVVGFDHATWQATCEVYHITSCMIPHEGVRVESSATSSQMRSQGRSSQVQVEDYESQVPARGTQKRKKQQRMESSSSSSEEEMPVKKKKR</sequence>
<feature type="compositionally biased region" description="Basic and acidic residues" evidence="8">
    <location>
        <begin position="47"/>
        <end position="58"/>
    </location>
</feature>
<comment type="similarity">
    <text evidence="2 7">Belongs to the NSE4 family.</text>
</comment>
<name>A0A2P6NXA3_9EUKA</name>
<reference evidence="10 11" key="1">
    <citation type="journal article" date="2018" name="Genome Biol. Evol.">
        <title>Multiple Roots of Fruiting Body Formation in Amoebozoa.</title>
        <authorList>
            <person name="Hillmann F."/>
            <person name="Forbes G."/>
            <person name="Novohradska S."/>
            <person name="Ferling I."/>
            <person name="Riege K."/>
            <person name="Groth M."/>
            <person name="Westermann M."/>
            <person name="Marz M."/>
            <person name="Spaller T."/>
            <person name="Winckler T."/>
            <person name="Schaap P."/>
            <person name="Glockner G."/>
        </authorList>
    </citation>
    <scope>NUCLEOTIDE SEQUENCE [LARGE SCALE GENOMIC DNA]</scope>
    <source>
        <strain evidence="10 11">Jena</strain>
    </source>
</reference>
<dbReference type="GO" id="GO:0030915">
    <property type="term" value="C:Smc5-Smc6 complex"/>
    <property type="evidence" value="ECO:0007669"/>
    <property type="project" value="UniProtKB-UniRule"/>
</dbReference>
<keyword evidence="4 7" id="KW-0233">DNA recombination</keyword>
<evidence type="ECO:0000256" key="5">
    <source>
        <dbReference type="ARBA" id="ARBA00023204"/>
    </source>
</evidence>
<protein>
    <recommendedName>
        <fullName evidence="7">Non-structural maintenance of chromosomes element 4</fullName>
    </recommendedName>
</protein>
<feature type="region of interest" description="Disordered" evidence="8">
    <location>
        <begin position="1"/>
        <end position="62"/>
    </location>
</feature>
<organism evidence="10 11">
    <name type="scientific">Planoprotostelium fungivorum</name>
    <dbReference type="NCBI Taxonomy" id="1890364"/>
    <lineage>
        <taxon>Eukaryota</taxon>
        <taxon>Amoebozoa</taxon>
        <taxon>Evosea</taxon>
        <taxon>Variosea</taxon>
        <taxon>Cavosteliida</taxon>
        <taxon>Cavosteliaceae</taxon>
        <taxon>Planoprotostelium</taxon>
    </lineage>
</organism>
<keyword evidence="6 7" id="KW-0539">Nucleus</keyword>
<dbReference type="InterPro" id="IPR027786">
    <property type="entry name" value="Nse4/EID"/>
</dbReference>
<evidence type="ECO:0000259" key="9">
    <source>
        <dbReference type="Pfam" id="PF08743"/>
    </source>
</evidence>
<feature type="region of interest" description="Disordered" evidence="8">
    <location>
        <begin position="349"/>
        <end position="406"/>
    </location>
</feature>
<dbReference type="Proteomes" id="UP000241769">
    <property type="component" value="Unassembled WGS sequence"/>
</dbReference>
<dbReference type="FunCoup" id="A0A2P6NXA3">
    <property type="interactions" value="361"/>
</dbReference>
<dbReference type="GO" id="GO:0005634">
    <property type="term" value="C:nucleus"/>
    <property type="evidence" value="ECO:0007669"/>
    <property type="project" value="UniProtKB-SubCell"/>
</dbReference>
<dbReference type="Pfam" id="PF08743">
    <property type="entry name" value="Nse4_C"/>
    <property type="match status" value="1"/>
</dbReference>
<evidence type="ECO:0000256" key="1">
    <source>
        <dbReference type="ARBA" id="ARBA00004123"/>
    </source>
</evidence>
<evidence type="ECO:0000256" key="8">
    <source>
        <dbReference type="SAM" id="MobiDB-lite"/>
    </source>
</evidence>
<evidence type="ECO:0000256" key="3">
    <source>
        <dbReference type="ARBA" id="ARBA00022763"/>
    </source>
</evidence>
<keyword evidence="11" id="KW-1185">Reference proteome</keyword>